<dbReference type="Proteomes" id="UP000041770">
    <property type="component" value="Unassembled WGS sequence"/>
</dbReference>
<gene>
    <name evidence="1" type="ORF">ERS013200_00328</name>
</gene>
<reference evidence="1 2" key="1">
    <citation type="submission" date="2015-07" db="EMBL/GenBank/DDBJ databases">
        <authorList>
            <consortium name="Pathogen Informatics"/>
        </authorList>
    </citation>
    <scope>NUCLEOTIDE SEQUENCE [LARGE SCALE GENOMIC DNA]</scope>
    <source>
        <strain evidence="1 2">A316</strain>
    </source>
</reference>
<dbReference type="AlphaFoldDB" id="A0A655QF04"/>
<accession>A0A655QF04</accession>
<name>A0A655QF04_VIBCL</name>
<proteinExistence type="predicted"/>
<sequence length="59" mass="6684">MYGTSNQLLTYTGFTVDQNIELRGRNHINIRFHGEHGAAITNNFDTVTAPCFLVELFQP</sequence>
<organism evidence="1 2">
    <name type="scientific">Vibrio cholerae</name>
    <dbReference type="NCBI Taxonomy" id="666"/>
    <lineage>
        <taxon>Bacteria</taxon>
        <taxon>Pseudomonadati</taxon>
        <taxon>Pseudomonadota</taxon>
        <taxon>Gammaproteobacteria</taxon>
        <taxon>Vibrionales</taxon>
        <taxon>Vibrionaceae</taxon>
        <taxon>Vibrio</taxon>
    </lineage>
</organism>
<protein>
    <submittedName>
        <fullName evidence="1">Uncharacterized protein</fullName>
    </submittedName>
</protein>
<dbReference type="EMBL" id="CWQY01000002">
    <property type="protein sequence ID" value="CSC02849.1"/>
    <property type="molecule type" value="Genomic_DNA"/>
</dbReference>
<evidence type="ECO:0000313" key="2">
    <source>
        <dbReference type="Proteomes" id="UP000041770"/>
    </source>
</evidence>
<evidence type="ECO:0000313" key="1">
    <source>
        <dbReference type="EMBL" id="CSC02849.1"/>
    </source>
</evidence>